<reference evidence="2" key="1">
    <citation type="submission" date="2021-01" db="EMBL/GenBank/DDBJ databases">
        <authorList>
            <consortium name="Genoscope - CEA"/>
            <person name="William W."/>
        </authorList>
    </citation>
    <scope>NUCLEOTIDE SEQUENCE</scope>
</reference>
<accession>A0A8S1RU64</accession>
<evidence type="ECO:0000313" key="2">
    <source>
        <dbReference type="EMBL" id="CAD8130877.1"/>
    </source>
</evidence>
<protein>
    <submittedName>
        <fullName evidence="2">Uncharacterized protein</fullName>
    </submittedName>
</protein>
<dbReference type="EMBL" id="CAJJDN010000339">
    <property type="protein sequence ID" value="CAD8130877.1"/>
    <property type="molecule type" value="Genomic_DNA"/>
</dbReference>
<proteinExistence type="predicted"/>
<comment type="caution">
    <text evidence="2">The sequence shown here is derived from an EMBL/GenBank/DDBJ whole genome shotgun (WGS) entry which is preliminary data.</text>
</comment>
<sequence>MEFQTTYQKCHSNQQQHQPPQQKDGVYNQEIKKHKTVHNNDVSTIRVSQKLCLQRTLQQTEKDKVSVIEMQLFLNQKVPNPLEILEPESNPISKELHFKLHFKLKNPNQFQKQLIHLELLNLCNLIEMIIYKFQEILQKEILLFKIYKKQIIKFHFRKNLIYFLKKENLLVVKTVQKTQQITKPYFESNKGEDIQNNNFTNRLECRKIMIILDQDKEKILDLVASIILKLVMINKLFQTIQTDRNFTLIHGAIRSKQQSLREAALDLFSEIVKQIAQREQSYQDYLVKIYIDEIESKKKSKEEEYIHSNIMMIKILLTYAKQDVFSQNQIQKRSQIIYYEQGCN</sequence>
<dbReference type="Proteomes" id="UP000692954">
    <property type="component" value="Unassembled WGS sequence"/>
</dbReference>
<gene>
    <name evidence="2" type="ORF">PSON_ATCC_30995.1.T3390009</name>
</gene>
<feature type="compositionally biased region" description="Polar residues" evidence="1">
    <location>
        <begin position="1"/>
        <end position="13"/>
    </location>
</feature>
<evidence type="ECO:0000256" key="1">
    <source>
        <dbReference type="SAM" id="MobiDB-lite"/>
    </source>
</evidence>
<name>A0A8S1RU64_9CILI</name>
<dbReference type="AlphaFoldDB" id="A0A8S1RU64"/>
<organism evidence="2 3">
    <name type="scientific">Paramecium sonneborni</name>
    <dbReference type="NCBI Taxonomy" id="65129"/>
    <lineage>
        <taxon>Eukaryota</taxon>
        <taxon>Sar</taxon>
        <taxon>Alveolata</taxon>
        <taxon>Ciliophora</taxon>
        <taxon>Intramacronucleata</taxon>
        <taxon>Oligohymenophorea</taxon>
        <taxon>Peniculida</taxon>
        <taxon>Parameciidae</taxon>
        <taxon>Paramecium</taxon>
    </lineage>
</organism>
<keyword evidence="3" id="KW-1185">Reference proteome</keyword>
<feature type="region of interest" description="Disordered" evidence="1">
    <location>
        <begin position="1"/>
        <end position="24"/>
    </location>
</feature>
<evidence type="ECO:0000313" key="3">
    <source>
        <dbReference type="Proteomes" id="UP000692954"/>
    </source>
</evidence>